<accession>A0A0A3Z9G1</accession>
<keyword evidence="2" id="KW-0001">2Fe-2S</keyword>
<dbReference type="SUPFAM" id="SSF52343">
    <property type="entry name" value="Ferredoxin reductase-like, C-terminal NADP-linked domain"/>
    <property type="match status" value="1"/>
</dbReference>
<feature type="domain" description="2Fe-2S ferredoxin-type" evidence="7">
    <location>
        <begin position="237"/>
        <end position="323"/>
    </location>
</feature>
<dbReference type="InterPro" id="IPR017927">
    <property type="entry name" value="FAD-bd_FR_type"/>
</dbReference>
<dbReference type="PANTHER" id="PTHR47354">
    <property type="entry name" value="NADH OXIDOREDUCTASE HCR"/>
    <property type="match status" value="1"/>
</dbReference>
<dbReference type="InterPro" id="IPR012675">
    <property type="entry name" value="Beta-grasp_dom_sf"/>
</dbReference>
<keyword evidence="6" id="KW-0411">Iron-sulfur</keyword>
<dbReference type="CDD" id="cd06185">
    <property type="entry name" value="PDR_like"/>
    <property type="match status" value="1"/>
</dbReference>
<dbReference type="InterPro" id="IPR036010">
    <property type="entry name" value="2Fe-2S_ferredoxin-like_sf"/>
</dbReference>
<dbReference type="InterPro" id="IPR050415">
    <property type="entry name" value="MRET"/>
</dbReference>
<keyword evidence="4" id="KW-0560">Oxidoreductase</keyword>
<dbReference type="PROSITE" id="PS00197">
    <property type="entry name" value="2FE2S_FER_1"/>
    <property type="match status" value="1"/>
</dbReference>
<name>A0A0A3Z9G1_9GAMM</name>
<dbReference type="PROSITE" id="PS51085">
    <property type="entry name" value="2FE2S_FER_2"/>
    <property type="match status" value="1"/>
</dbReference>
<dbReference type="SUPFAM" id="SSF63380">
    <property type="entry name" value="Riboflavin synthase domain-like"/>
    <property type="match status" value="1"/>
</dbReference>
<dbReference type="STRING" id="371042.NG99_08995"/>
<dbReference type="Gene3D" id="2.40.30.10">
    <property type="entry name" value="Translation factors"/>
    <property type="match status" value="1"/>
</dbReference>
<evidence type="ECO:0000256" key="6">
    <source>
        <dbReference type="ARBA" id="ARBA00023014"/>
    </source>
</evidence>
<gene>
    <name evidence="9" type="ORF">NG99_08995</name>
</gene>
<protein>
    <submittedName>
        <fullName evidence="9">Xanthine hydroxylase reductase</fullName>
    </submittedName>
</protein>
<evidence type="ECO:0000259" key="8">
    <source>
        <dbReference type="PROSITE" id="PS51384"/>
    </source>
</evidence>
<organism evidence="9 10">
    <name type="scientific">Erwinia typographi</name>
    <dbReference type="NCBI Taxonomy" id="371042"/>
    <lineage>
        <taxon>Bacteria</taxon>
        <taxon>Pseudomonadati</taxon>
        <taxon>Pseudomonadota</taxon>
        <taxon>Gammaproteobacteria</taxon>
        <taxon>Enterobacterales</taxon>
        <taxon>Erwiniaceae</taxon>
        <taxon>Erwinia</taxon>
    </lineage>
</organism>
<evidence type="ECO:0000256" key="2">
    <source>
        <dbReference type="ARBA" id="ARBA00022714"/>
    </source>
</evidence>
<evidence type="ECO:0000256" key="3">
    <source>
        <dbReference type="ARBA" id="ARBA00022723"/>
    </source>
</evidence>
<dbReference type="Gene3D" id="3.40.50.80">
    <property type="entry name" value="Nucleotide-binding domain of ferredoxin-NADP reductase (FNR) module"/>
    <property type="match status" value="1"/>
</dbReference>
<evidence type="ECO:0000313" key="9">
    <source>
        <dbReference type="EMBL" id="KGT94286.1"/>
    </source>
</evidence>
<evidence type="ECO:0000313" key="10">
    <source>
        <dbReference type="Proteomes" id="UP000030351"/>
    </source>
</evidence>
<dbReference type="CDD" id="cd00207">
    <property type="entry name" value="fer2"/>
    <property type="match status" value="1"/>
</dbReference>
<dbReference type="InterPro" id="IPR006058">
    <property type="entry name" value="2Fe2S_fd_BS"/>
</dbReference>
<dbReference type="SUPFAM" id="SSF54292">
    <property type="entry name" value="2Fe-2S ferredoxin-like"/>
    <property type="match status" value="1"/>
</dbReference>
<keyword evidence="10" id="KW-1185">Reference proteome</keyword>
<reference evidence="9 10" key="1">
    <citation type="submission" date="2014-10" db="EMBL/GenBank/DDBJ databases">
        <title>Genome sequence of Erwinia typographi M043b.</title>
        <authorList>
            <person name="Chan K.-G."/>
            <person name="Tan W.-S."/>
        </authorList>
    </citation>
    <scope>NUCLEOTIDE SEQUENCE [LARGE SCALE GENOMIC DNA]</scope>
    <source>
        <strain evidence="9 10">M043b</strain>
    </source>
</reference>
<dbReference type="Gene3D" id="3.10.20.30">
    <property type="match status" value="1"/>
</dbReference>
<dbReference type="PANTHER" id="PTHR47354:SF1">
    <property type="entry name" value="CARNITINE MONOOXYGENASE REDUCTASE SUBUNIT"/>
    <property type="match status" value="1"/>
</dbReference>
<dbReference type="GO" id="GO:0051537">
    <property type="term" value="F:2 iron, 2 sulfur cluster binding"/>
    <property type="evidence" value="ECO:0007669"/>
    <property type="project" value="UniProtKB-KW"/>
</dbReference>
<dbReference type="AlphaFoldDB" id="A0A0A3Z9G1"/>
<evidence type="ECO:0000256" key="5">
    <source>
        <dbReference type="ARBA" id="ARBA00023004"/>
    </source>
</evidence>
<dbReference type="Proteomes" id="UP000030351">
    <property type="component" value="Unassembled WGS sequence"/>
</dbReference>
<dbReference type="GO" id="GO:0046872">
    <property type="term" value="F:metal ion binding"/>
    <property type="evidence" value="ECO:0007669"/>
    <property type="project" value="UniProtKB-KW"/>
</dbReference>
<evidence type="ECO:0000256" key="4">
    <source>
        <dbReference type="ARBA" id="ARBA00023002"/>
    </source>
</evidence>
<dbReference type="GO" id="GO:0016491">
    <property type="term" value="F:oxidoreductase activity"/>
    <property type="evidence" value="ECO:0007669"/>
    <property type="project" value="UniProtKB-KW"/>
</dbReference>
<feature type="domain" description="FAD-binding FR-type" evidence="8">
    <location>
        <begin position="2"/>
        <end position="104"/>
    </location>
</feature>
<dbReference type="InterPro" id="IPR017938">
    <property type="entry name" value="Riboflavin_synthase-like_b-brl"/>
</dbReference>
<comment type="caution">
    <text evidence="9">The sequence shown here is derived from an EMBL/GenBank/DDBJ whole genome shotgun (WGS) entry which is preliminary data.</text>
</comment>
<dbReference type="PROSITE" id="PS51384">
    <property type="entry name" value="FAD_FR"/>
    <property type="match status" value="1"/>
</dbReference>
<dbReference type="OrthoDB" id="9796486at2"/>
<dbReference type="InterPro" id="IPR001041">
    <property type="entry name" value="2Fe-2S_ferredoxin-type"/>
</dbReference>
<sequence>MMETLRVVVDALSRQGKENVAVSLVAESGQPLPEWEAGAHIDLHLDNGLIRQYSLTGSPTRRDRFLICVRLESQSRGGSRYIHERLKLGQTLTVSAPRNAFSLLPAQKIVLMAAGIGITPLLAMLESLEVSGTPFALHYYVKDRQSTALLRHLARRFQHGSCDIWYSSEGNSPRVHLPAELIQPEAGSHLYMCGPQGFMSHVKNQALAKGWQQEALHSEAFMAAAPADTTPQGDEVFTITIASSGASWPVPVDKTIAAVLQDNGVCVPLSCEMGICGACLTPVIEGRADHRDTVQSAAEKSASSQQVALCCSRSFSANLVIDL</sequence>
<dbReference type="eggNOG" id="COG1018">
    <property type="taxonomic scope" value="Bacteria"/>
</dbReference>
<dbReference type="Pfam" id="PF00111">
    <property type="entry name" value="Fer2"/>
    <property type="match status" value="1"/>
</dbReference>
<dbReference type="EMBL" id="JRUQ01000028">
    <property type="protein sequence ID" value="KGT94286.1"/>
    <property type="molecule type" value="Genomic_DNA"/>
</dbReference>
<evidence type="ECO:0000259" key="7">
    <source>
        <dbReference type="PROSITE" id="PS51085"/>
    </source>
</evidence>
<dbReference type="PRINTS" id="PR00409">
    <property type="entry name" value="PHDIOXRDTASE"/>
</dbReference>
<keyword evidence="1" id="KW-0285">Flavoprotein</keyword>
<keyword evidence="3" id="KW-0479">Metal-binding</keyword>
<evidence type="ECO:0000256" key="1">
    <source>
        <dbReference type="ARBA" id="ARBA00022630"/>
    </source>
</evidence>
<proteinExistence type="predicted"/>
<keyword evidence="5" id="KW-0408">Iron</keyword>
<dbReference type="InterPro" id="IPR039261">
    <property type="entry name" value="FNR_nucleotide-bd"/>
</dbReference>
<dbReference type="RefSeq" id="WP_034891180.1">
    <property type="nucleotide sequence ID" value="NZ_JRUQ01000028.1"/>
</dbReference>